<accession>A0AA39SYU2</accession>
<dbReference type="Proteomes" id="UP001168877">
    <property type="component" value="Unassembled WGS sequence"/>
</dbReference>
<dbReference type="SUPFAM" id="SSF53098">
    <property type="entry name" value="Ribonuclease H-like"/>
    <property type="match status" value="1"/>
</dbReference>
<reference evidence="2" key="2">
    <citation type="submission" date="2023-06" db="EMBL/GenBank/DDBJ databases">
        <authorList>
            <person name="Swenson N.G."/>
            <person name="Wegrzyn J.L."/>
            <person name="Mcevoy S.L."/>
        </authorList>
    </citation>
    <scope>NUCLEOTIDE SEQUENCE</scope>
    <source>
        <strain evidence="2">NS2018</strain>
        <tissue evidence="2">Leaf</tissue>
    </source>
</reference>
<evidence type="ECO:0000259" key="1">
    <source>
        <dbReference type="Pfam" id="PF13456"/>
    </source>
</evidence>
<dbReference type="EMBL" id="JAUESC010000003">
    <property type="protein sequence ID" value="KAK0602227.1"/>
    <property type="molecule type" value="Genomic_DNA"/>
</dbReference>
<dbReference type="InterPro" id="IPR052929">
    <property type="entry name" value="RNase_H-like_EbsB-rel"/>
</dbReference>
<dbReference type="InterPro" id="IPR044730">
    <property type="entry name" value="RNase_H-like_dom_plant"/>
</dbReference>
<dbReference type="InterPro" id="IPR012337">
    <property type="entry name" value="RNaseH-like_sf"/>
</dbReference>
<dbReference type="CDD" id="cd06222">
    <property type="entry name" value="RNase_H_like"/>
    <property type="match status" value="1"/>
</dbReference>
<reference evidence="2" key="1">
    <citation type="journal article" date="2022" name="Plant J.">
        <title>Strategies of tolerance reflected in two North American maple genomes.</title>
        <authorList>
            <person name="McEvoy S.L."/>
            <person name="Sezen U.U."/>
            <person name="Trouern-Trend A."/>
            <person name="McMahon S.M."/>
            <person name="Schaberg P.G."/>
            <person name="Yang J."/>
            <person name="Wegrzyn J.L."/>
            <person name="Swenson N.G."/>
        </authorList>
    </citation>
    <scope>NUCLEOTIDE SEQUENCE</scope>
    <source>
        <strain evidence="2">NS2018</strain>
    </source>
</reference>
<dbReference type="InterPro" id="IPR036397">
    <property type="entry name" value="RNaseH_sf"/>
</dbReference>
<dbReference type="GO" id="GO:0003676">
    <property type="term" value="F:nucleic acid binding"/>
    <property type="evidence" value="ECO:0007669"/>
    <property type="project" value="InterPro"/>
</dbReference>
<organism evidence="2 3">
    <name type="scientific">Acer saccharum</name>
    <name type="common">Sugar maple</name>
    <dbReference type="NCBI Taxonomy" id="4024"/>
    <lineage>
        <taxon>Eukaryota</taxon>
        <taxon>Viridiplantae</taxon>
        <taxon>Streptophyta</taxon>
        <taxon>Embryophyta</taxon>
        <taxon>Tracheophyta</taxon>
        <taxon>Spermatophyta</taxon>
        <taxon>Magnoliopsida</taxon>
        <taxon>eudicotyledons</taxon>
        <taxon>Gunneridae</taxon>
        <taxon>Pentapetalae</taxon>
        <taxon>rosids</taxon>
        <taxon>malvids</taxon>
        <taxon>Sapindales</taxon>
        <taxon>Sapindaceae</taxon>
        <taxon>Hippocastanoideae</taxon>
        <taxon>Acereae</taxon>
        <taxon>Acer</taxon>
    </lineage>
</organism>
<dbReference type="PANTHER" id="PTHR47074">
    <property type="entry name" value="BNAC02G40300D PROTEIN"/>
    <property type="match status" value="1"/>
</dbReference>
<name>A0AA39SYU2_ACESA</name>
<dbReference type="GO" id="GO:0004523">
    <property type="term" value="F:RNA-DNA hybrid ribonuclease activity"/>
    <property type="evidence" value="ECO:0007669"/>
    <property type="project" value="InterPro"/>
</dbReference>
<protein>
    <recommendedName>
        <fullName evidence="1">RNase H type-1 domain-containing protein</fullName>
    </recommendedName>
</protein>
<dbReference type="Pfam" id="PF13456">
    <property type="entry name" value="RVT_3"/>
    <property type="match status" value="1"/>
</dbReference>
<gene>
    <name evidence="2" type="ORF">LWI29_031518</name>
</gene>
<dbReference type="InterPro" id="IPR002156">
    <property type="entry name" value="RNaseH_domain"/>
</dbReference>
<dbReference type="AlphaFoldDB" id="A0AA39SYU2"/>
<evidence type="ECO:0000313" key="3">
    <source>
        <dbReference type="Proteomes" id="UP001168877"/>
    </source>
</evidence>
<evidence type="ECO:0000313" key="2">
    <source>
        <dbReference type="EMBL" id="KAK0602227.1"/>
    </source>
</evidence>
<dbReference type="PANTHER" id="PTHR47074:SF48">
    <property type="entry name" value="POLYNUCLEOTIDYL TRANSFERASE, RIBONUCLEASE H-LIKE SUPERFAMILY PROTEIN"/>
    <property type="match status" value="1"/>
</dbReference>
<comment type="caution">
    <text evidence="2">The sequence shown here is derived from an EMBL/GenBank/DDBJ whole genome shotgun (WGS) entry which is preliminary data.</text>
</comment>
<keyword evidence="3" id="KW-1185">Reference proteome</keyword>
<sequence>MVPPLVAEAMAVRRGIHLAASEGIGVFHIETNSLQVAELVCKRVVSSVDVGPIISDILTSLKAFPGCSISHISRHGNFAAHSLAKEALSVNVDCVWVDCFPPCVERPVHDDVPV</sequence>
<proteinExistence type="predicted"/>
<dbReference type="Gene3D" id="3.30.420.10">
    <property type="entry name" value="Ribonuclease H-like superfamily/Ribonuclease H"/>
    <property type="match status" value="1"/>
</dbReference>
<feature type="domain" description="RNase H type-1" evidence="1">
    <location>
        <begin position="4"/>
        <end position="87"/>
    </location>
</feature>